<dbReference type="GO" id="GO:0010945">
    <property type="term" value="F:coenzyme A diphosphatase activity"/>
    <property type="evidence" value="ECO:0007669"/>
    <property type="project" value="InterPro"/>
</dbReference>
<dbReference type="PANTHER" id="PTHR12992">
    <property type="entry name" value="NUDIX HYDROLASE"/>
    <property type="match status" value="1"/>
</dbReference>
<sequence length="53" mass="5697">FPSSRRAAVLVALFVGRKGDLYVLLSKRASTLRSFAGDTSLPGGKMDPEDKTI</sequence>
<dbReference type="EMBL" id="ML769782">
    <property type="protein sequence ID" value="KAE9387748.1"/>
    <property type="molecule type" value="Genomic_DNA"/>
</dbReference>
<proteinExistence type="predicted"/>
<dbReference type="InterPro" id="IPR045121">
    <property type="entry name" value="CoAse"/>
</dbReference>
<evidence type="ECO:0000313" key="2">
    <source>
        <dbReference type="Proteomes" id="UP000799118"/>
    </source>
</evidence>
<dbReference type="GO" id="GO:0015938">
    <property type="term" value="P:coenzyme A catabolic process"/>
    <property type="evidence" value="ECO:0007669"/>
    <property type="project" value="TreeGrafter"/>
</dbReference>
<feature type="non-terminal residue" evidence="1">
    <location>
        <position position="53"/>
    </location>
</feature>
<dbReference type="PANTHER" id="PTHR12992:SF45">
    <property type="entry name" value="NUDIX HYDROLASE DOMAIN-CONTAINING PROTEIN"/>
    <property type="match status" value="1"/>
</dbReference>
<accession>A0A6A4GQ46</accession>
<organism evidence="1 2">
    <name type="scientific">Gymnopus androsaceus JB14</name>
    <dbReference type="NCBI Taxonomy" id="1447944"/>
    <lineage>
        <taxon>Eukaryota</taxon>
        <taxon>Fungi</taxon>
        <taxon>Dikarya</taxon>
        <taxon>Basidiomycota</taxon>
        <taxon>Agaricomycotina</taxon>
        <taxon>Agaricomycetes</taxon>
        <taxon>Agaricomycetidae</taxon>
        <taxon>Agaricales</taxon>
        <taxon>Marasmiineae</taxon>
        <taxon>Omphalotaceae</taxon>
        <taxon>Gymnopus</taxon>
    </lineage>
</organism>
<dbReference type="OrthoDB" id="10260614at2759"/>
<feature type="non-terminal residue" evidence="1">
    <location>
        <position position="1"/>
    </location>
</feature>
<dbReference type="Gene3D" id="3.90.79.10">
    <property type="entry name" value="Nucleoside Triphosphate Pyrophosphohydrolase"/>
    <property type="match status" value="1"/>
</dbReference>
<gene>
    <name evidence="1" type="ORF">BT96DRAFT_796907</name>
</gene>
<evidence type="ECO:0008006" key="3">
    <source>
        <dbReference type="Google" id="ProtNLM"/>
    </source>
</evidence>
<keyword evidence="2" id="KW-1185">Reference proteome</keyword>
<dbReference type="Proteomes" id="UP000799118">
    <property type="component" value="Unassembled WGS sequence"/>
</dbReference>
<dbReference type="SUPFAM" id="SSF55811">
    <property type="entry name" value="Nudix"/>
    <property type="match status" value="1"/>
</dbReference>
<dbReference type="AlphaFoldDB" id="A0A6A4GQ46"/>
<protein>
    <recommendedName>
        <fullName evidence="3">Nudix hydrolase domain-containing protein</fullName>
    </recommendedName>
</protein>
<reference evidence="1" key="1">
    <citation type="journal article" date="2019" name="Environ. Microbiol.">
        <title>Fungal ecological strategies reflected in gene transcription - a case study of two litter decomposers.</title>
        <authorList>
            <person name="Barbi F."/>
            <person name="Kohler A."/>
            <person name="Barry K."/>
            <person name="Baskaran P."/>
            <person name="Daum C."/>
            <person name="Fauchery L."/>
            <person name="Ihrmark K."/>
            <person name="Kuo A."/>
            <person name="LaButti K."/>
            <person name="Lipzen A."/>
            <person name="Morin E."/>
            <person name="Grigoriev I.V."/>
            <person name="Henrissat B."/>
            <person name="Lindahl B."/>
            <person name="Martin F."/>
        </authorList>
    </citation>
    <scope>NUCLEOTIDE SEQUENCE</scope>
    <source>
        <strain evidence="1">JB14</strain>
    </source>
</reference>
<name>A0A6A4GQ46_9AGAR</name>
<evidence type="ECO:0000313" key="1">
    <source>
        <dbReference type="EMBL" id="KAE9387748.1"/>
    </source>
</evidence>
<dbReference type="InterPro" id="IPR015797">
    <property type="entry name" value="NUDIX_hydrolase-like_dom_sf"/>
</dbReference>